<comment type="caution">
    <text evidence="1">The sequence shown here is derived from an EMBL/GenBank/DDBJ whole genome shotgun (WGS) entry which is preliminary data.</text>
</comment>
<proteinExistence type="predicted"/>
<sequence length="65" mass="7403">MIQLWGPEGKGCLEGEFFYPLLFELPRHLFPEGTGFAESLFTVTDFSDSPLLDEALKLGEIPRWL</sequence>
<dbReference type="STRING" id="1844972.A7K91_06665"/>
<dbReference type="AlphaFoldDB" id="A0A1A5YDG9"/>
<dbReference type="Proteomes" id="UP000092024">
    <property type="component" value="Unassembled WGS sequence"/>
</dbReference>
<evidence type="ECO:0000313" key="1">
    <source>
        <dbReference type="EMBL" id="OBR63622.1"/>
    </source>
</evidence>
<protein>
    <submittedName>
        <fullName evidence="1">Uncharacterized protein</fullName>
    </submittedName>
</protein>
<keyword evidence="2" id="KW-1185">Reference proteome</keyword>
<gene>
    <name evidence="1" type="ORF">A7K91_06665</name>
</gene>
<evidence type="ECO:0000313" key="2">
    <source>
        <dbReference type="Proteomes" id="UP000092024"/>
    </source>
</evidence>
<accession>A0A1A5YDG9</accession>
<reference evidence="1 2" key="1">
    <citation type="submission" date="2016-05" db="EMBL/GenBank/DDBJ databases">
        <title>Paenibacillus oryzae. sp. nov., isolated from the rice root.</title>
        <authorList>
            <person name="Zhang J."/>
            <person name="Zhang X."/>
        </authorList>
    </citation>
    <scope>NUCLEOTIDE SEQUENCE [LARGE SCALE GENOMIC DNA]</scope>
    <source>
        <strain evidence="1 2">1DrF-4</strain>
    </source>
</reference>
<dbReference type="EMBL" id="LYPA01000071">
    <property type="protein sequence ID" value="OBR63622.1"/>
    <property type="molecule type" value="Genomic_DNA"/>
</dbReference>
<organism evidence="1 2">
    <name type="scientific">Paenibacillus oryzae</name>
    <dbReference type="NCBI Taxonomy" id="1844972"/>
    <lineage>
        <taxon>Bacteria</taxon>
        <taxon>Bacillati</taxon>
        <taxon>Bacillota</taxon>
        <taxon>Bacilli</taxon>
        <taxon>Bacillales</taxon>
        <taxon>Paenibacillaceae</taxon>
        <taxon>Paenibacillus</taxon>
    </lineage>
</organism>
<name>A0A1A5YDG9_9BACL</name>